<gene>
    <name evidence="2" type="ORF">F383_05267</name>
</gene>
<keyword evidence="3" id="KW-1185">Reference proteome</keyword>
<evidence type="ECO:0000313" key="3">
    <source>
        <dbReference type="Proteomes" id="UP000032142"/>
    </source>
</evidence>
<dbReference type="EMBL" id="KN437211">
    <property type="protein sequence ID" value="KHG26542.1"/>
    <property type="molecule type" value="Genomic_DNA"/>
</dbReference>
<feature type="region of interest" description="Disordered" evidence="1">
    <location>
        <begin position="1"/>
        <end position="21"/>
    </location>
</feature>
<proteinExistence type="predicted"/>
<accession>A0A0B0PNV2</accession>
<evidence type="ECO:0000256" key="1">
    <source>
        <dbReference type="SAM" id="MobiDB-lite"/>
    </source>
</evidence>
<dbReference type="Proteomes" id="UP000032142">
    <property type="component" value="Unassembled WGS sequence"/>
</dbReference>
<name>A0A0B0PNV2_GOSAR</name>
<dbReference type="AlphaFoldDB" id="A0A0B0PNV2"/>
<protein>
    <submittedName>
        <fullName evidence="2">Urease accessory UreD</fullName>
    </submittedName>
</protein>
<evidence type="ECO:0000313" key="2">
    <source>
        <dbReference type="EMBL" id="KHG26542.1"/>
    </source>
</evidence>
<organism evidence="2 3">
    <name type="scientific">Gossypium arboreum</name>
    <name type="common">Tree cotton</name>
    <name type="synonym">Gossypium nanking</name>
    <dbReference type="NCBI Taxonomy" id="29729"/>
    <lineage>
        <taxon>Eukaryota</taxon>
        <taxon>Viridiplantae</taxon>
        <taxon>Streptophyta</taxon>
        <taxon>Embryophyta</taxon>
        <taxon>Tracheophyta</taxon>
        <taxon>Spermatophyta</taxon>
        <taxon>Magnoliopsida</taxon>
        <taxon>eudicotyledons</taxon>
        <taxon>Gunneridae</taxon>
        <taxon>Pentapetalae</taxon>
        <taxon>rosids</taxon>
        <taxon>malvids</taxon>
        <taxon>Malvales</taxon>
        <taxon>Malvaceae</taxon>
        <taxon>Malvoideae</taxon>
        <taxon>Gossypium</taxon>
    </lineage>
</organism>
<reference evidence="3" key="1">
    <citation type="submission" date="2014-09" db="EMBL/GenBank/DDBJ databases">
        <authorList>
            <person name="Mudge J."/>
            <person name="Ramaraj T."/>
            <person name="Lindquist I.E."/>
            <person name="Bharti A.K."/>
            <person name="Sundararajan A."/>
            <person name="Cameron C.T."/>
            <person name="Woodward J.E."/>
            <person name="May G.D."/>
            <person name="Brubaker C."/>
            <person name="Broadhvest J."/>
            <person name="Wilkins T.A."/>
        </authorList>
    </citation>
    <scope>NUCLEOTIDE SEQUENCE</scope>
    <source>
        <strain evidence="3">cv. AKA8401</strain>
    </source>
</reference>
<sequence>MLLEPGGILAGDPSSTSISTKRGGEICSVLVRYEYGAVRWPLARGVRGCAGAGTEVADMGAGPWLPGEGCGARTPLP</sequence>